<dbReference type="EMBL" id="CP041238">
    <property type="protein sequence ID" value="QLL61709.1"/>
    <property type="molecule type" value="Genomic_DNA"/>
</dbReference>
<evidence type="ECO:0000313" key="5">
    <source>
        <dbReference type="Proteomes" id="UP000510721"/>
    </source>
</evidence>
<evidence type="ECO:0000313" key="4">
    <source>
        <dbReference type="EMBL" id="QLL61709.1"/>
    </source>
</evidence>
<dbReference type="GO" id="GO:0000287">
    <property type="term" value="F:magnesium ion binding"/>
    <property type="evidence" value="ECO:0007669"/>
    <property type="project" value="UniProtKB-ARBA"/>
</dbReference>
<keyword evidence="2" id="KW-0479">Metal-binding</keyword>
<dbReference type="SUPFAM" id="SSF51604">
    <property type="entry name" value="Enolase C-terminal domain-like"/>
    <property type="match status" value="1"/>
</dbReference>
<dbReference type="Gene3D" id="3.30.390.10">
    <property type="entry name" value="Enolase-like, N-terminal domain"/>
    <property type="match status" value="1"/>
</dbReference>
<dbReference type="InterPro" id="IPR029065">
    <property type="entry name" value="Enolase_C-like"/>
</dbReference>
<sequence length="373" mass="39747">MEIVAFDVEPVVLKKDDPEWKFALGANPNTEGVILRIATAEAEGFGYASATAHMGSIKSTLVAELGHFRPLVVGSRADEIGAIMQRLDRRLRGAPQAKAAVDCALHDLLARTLNVPLATLLGGKLRSEVSILRILAIKSPDEMAAQARRLVDQGYRYLKIKVHGEVDEDVARVAAIRAEVGPDVHLTIDANQSYSPKDAITAILKMADHGIELVEQPVPAEDLEGLSLVTRMVPIAVEADEAAGSLAEVYDLAKHRRVDAISLKIPKLGGIRNTLTAAALCEQAGIRYRMGAAVGSRLLSSFAIHLACALPGAEYACELGEFERLLGDPFGGLSVEDGVLRLPSGPGTGVQKIDASTQGLATENYEAFTMTKG</sequence>
<dbReference type="RefSeq" id="WP_180941254.1">
    <property type="nucleotide sequence ID" value="NZ_CP041238.1"/>
</dbReference>
<dbReference type="InterPro" id="IPR013342">
    <property type="entry name" value="Mandelate_racemase_C"/>
</dbReference>
<dbReference type="PROSITE" id="PS00909">
    <property type="entry name" value="MR_MLE_2"/>
    <property type="match status" value="1"/>
</dbReference>
<dbReference type="SFLD" id="SFLDG00180">
    <property type="entry name" value="muconate_cycloisomerase"/>
    <property type="match status" value="1"/>
</dbReference>
<dbReference type="InterPro" id="IPR018110">
    <property type="entry name" value="Mandel_Rmase/mucon_lact_enz_CS"/>
</dbReference>
<accession>A0A859QQG7</accession>
<proteinExistence type="inferred from homology"/>
<evidence type="ECO:0000256" key="1">
    <source>
        <dbReference type="ARBA" id="ARBA00008031"/>
    </source>
</evidence>
<dbReference type="PANTHER" id="PTHR48073">
    <property type="entry name" value="O-SUCCINYLBENZOATE SYNTHASE-RELATED"/>
    <property type="match status" value="1"/>
</dbReference>
<dbReference type="GO" id="GO:0009063">
    <property type="term" value="P:amino acid catabolic process"/>
    <property type="evidence" value="ECO:0007669"/>
    <property type="project" value="InterPro"/>
</dbReference>
<comment type="similarity">
    <text evidence="1">Belongs to the mandelate racemase/muconate lactonizing enzyme family.</text>
</comment>
<protein>
    <submittedName>
        <fullName evidence="4">Uncharacterized protein</fullName>
    </submittedName>
</protein>
<dbReference type="GO" id="GO:0016854">
    <property type="term" value="F:racemase and epimerase activity"/>
    <property type="evidence" value="ECO:0007669"/>
    <property type="project" value="UniProtKB-ARBA"/>
</dbReference>
<gene>
    <name evidence="4" type="ORF">FKV68_09750</name>
</gene>
<evidence type="ECO:0000256" key="2">
    <source>
        <dbReference type="ARBA" id="ARBA00022723"/>
    </source>
</evidence>
<dbReference type="InterPro" id="IPR013341">
    <property type="entry name" value="Mandelate_racemase_N_dom"/>
</dbReference>
<dbReference type="AlphaFoldDB" id="A0A859QQG7"/>
<dbReference type="SMART" id="SM00922">
    <property type="entry name" value="MR_MLE"/>
    <property type="match status" value="1"/>
</dbReference>
<dbReference type="KEGG" id="emx:FKV68_09750"/>
<reference evidence="4 5" key="1">
    <citation type="submission" date="2019-06" db="EMBL/GenBank/DDBJ databases">
        <title>Complete genome sequence of Ensifer mexicanus ITTG R7 isolated from nodules of Acacia angustissima (Mill.) Kuntze.</title>
        <authorList>
            <person name="Rincon-Rosales R."/>
            <person name="Rogel M.A."/>
            <person name="Guerrero G."/>
            <person name="Rincon-Molina C.I."/>
            <person name="Lopez-Lopez A."/>
            <person name="Martinez-Romero E."/>
        </authorList>
    </citation>
    <scope>NUCLEOTIDE SEQUENCE [LARGE SCALE GENOMIC DNA]</scope>
    <source>
        <strain evidence="4 5">ITTG R7</strain>
    </source>
</reference>
<dbReference type="Pfam" id="PF02746">
    <property type="entry name" value="MR_MLE_N"/>
    <property type="match status" value="1"/>
</dbReference>
<dbReference type="SFLD" id="SFLDS00001">
    <property type="entry name" value="Enolase"/>
    <property type="match status" value="1"/>
</dbReference>
<dbReference type="PANTHER" id="PTHR48073:SF2">
    <property type="entry name" value="O-SUCCINYLBENZOATE SYNTHASE"/>
    <property type="match status" value="1"/>
</dbReference>
<organism evidence="4 5">
    <name type="scientific">Sinorhizobium mexicanum</name>
    <dbReference type="NCBI Taxonomy" id="375549"/>
    <lineage>
        <taxon>Bacteria</taxon>
        <taxon>Pseudomonadati</taxon>
        <taxon>Pseudomonadota</taxon>
        <taxon>Alphaproteobacteria</taxon>
        <taxon>Hyphomicrobiales</taxon>
        <taxon>Rhizobiaceae</taxon>
        <taxon>Sinorhizobium/Ensifer group</taxon>
        <taxon>Sinorhizobium</taxon>
    </lineage>
</organism>
<dbReference type="PROSITE" id="PS00908">
    <property type="entry name" value="MR_MLE_1"/>
    <property type="match status" value="1"/>
</dbReference>
<dbReference type="Pfam" id="PF13378">
    <property type="entry name" value="MR_MLE_C"/>
    <property type="match status" value="1"/>
</dbReference>
<keyword evidence="5" id="KW-1185">Reference proteome</keyword>
<dbReference type="GO" id="GO:0006518">
    <property type="term" value="P:peptide metabolic process"/>
    <property type="evidence" value="ECO:0007669"/>
    <property type="project" value="UniProtKB-ARBA"/>
</dbReference>
<name>A0A859QQG7_9HYPH</name>
<evidence type="ECO:0000256" key="3">
    <source>
        <dbReference type="ARBA" id="ARBA00023235"/>
    </source>
</evidence>
<dbReference type="Gene3D" id="3.20.20.120">
    <property type="entry name" value="Enolase-like C-terminal domain"/>
    <property type="match status" value="1"/>
</dbReference>
<keyword evidence="3" id="KW-0413">Isomerase</keyword>
<dbReference type="Proteomes" id="UP000510721">
    <property type="component" value="Chromosome"/>
</dbReference>
<dbReference type="InterPro" id="IPR029017">
    <property type="entry name" value="Enolase-like_N"/>
</dbReference>
<dbReference type="InterPro" id="IPR036849">
    <property type="entry name" value="Enolase-like_C_sf"/>
</dbReference>
<dbReference type="SUPFAM" id="SSF54826">
    <property type="entry name" value="Enolase N-terminal domain-like"/>
    <property type="match status" value="1"/>
</dbReference>